<evidence type="ECO:0000259" key="3">
    <source>
        <dbReference type="PROSITE" id="PS51332"/>
    </source>
</evidence>
<feature type="domain" description="B12-binding" evidence="3">
    <location>
        <begin position="1"/>
        <end position="78"/>
    </location>
</feature>
<gene>
    <name evidence="4" type="ORF">L9G74_20815</name>
</gene>
<reference evidence="4 5" key="1">
    <citation type="submission" date="2022-02" db="EMBL/GenBank/DDBJ databases">
        <authorList>
            <person name="Zhuang L."/>
        </authorList>
    </citation>
    <scope>NUCLEOTIDE SEQUENCE [LARGE SCALE GENOMIC DNA]</scope>
    <source>
        <strain evidence="4 5">C32</strain>
    </source>
</reference>
<feature type="non-terminal residue" evidence="4">
    <location>
        <position position="1"/>
    </location>
</feature>
<reference evidence="5" key="2">
    <citation type="submission" date="2023-07" db="EMBL/GenBank/DDBJ databases">
        <title>Shewanella mangrovi sp. nov., an acetaldehyde- degrading bacterium isolated from mangrove sediment.</title>
        <authorList>
            <person name="Liu Y."/>
        </authorList>
    </citation>
    <scope>NUCLEOTIDE SEQUENCE [LARGE SCALE GENOMIC DNA]</scope>
    <source>
        <strain evidence="5">C32</strain>
    </source>
</reference>
<keyword evidence="2" id="KW-0170">Cobalt</keyword>
<dbReference type="InterPro" id="IPR036724">
    <property type="entry name" value="Cobalamin-bd_sf"/>
</dbReference>
<dbReference type="Proteomes" id="UP001201549">
    <property type="component" value="Unassembled WGS sequence"/>
</dbReference>
<dbReference type="InterPro" id="IPR006158">
    <property type="entry name" value="Cobalamin-bd"/>
</dbReference>
<evidence type="ECO:0000256" key="1">
    <source>
        <dbReference type="ARBA" id="ARBA00022723"/>
    </source>
</evidence>
<dbReference type="PANTHER" id="PTHR45833:SF1">
    <property type="entry name" value="METHIONINE SYNTHASE"/>
    <property type="match status" value="1"/>
</dbReference>
<name>A0ABT2FRJ9_9GAMM</name>
<comment type="caution">
    <text evidence="4">The sequence shown here is derived from an EMBL/GenBank/DDBJ whole genome shotgun (WGS) entry which is preliminary data.</text>
</comment>
<protein>
    <submittedName>
        <fullName evidence="4">Methionine synthase</fullName>
    </submittedName>
</protein>
<feature type="non-terminal residue" evidence="4">
    <location>
        <position position="89"/>
    </location>
</feature>
<dbReference type="EMBL" id="JAKOGG010000329">
    <property type="protein sequence ID" value="MCS4558863.1"/>
    <property type="molecule type" value="Genomic_DNA"/>
</dbReference>
<dbReference type="InterPro" id="IPR050554">
    <property type="entry name" value="Met_Synthase/Corrinoid"/>
</dbReference>
<evidence type="ECO:0000313" key="5">
    <source>
        <dbReference type="Proteomes" id="UP001201549"/>
    </source>
</evidence>
<keyword evidence="5" id="KW-1185">Reference proteome</keyword>
<proteinExistence type="predicted"/>
<organism evidence="4 5">
    <name type="scientific">Shewanella electrica</name>
    <dbReference type="NCBI Taxonomy" id="515560"/>
    <lineage>
        <taxon>Bacteria</taxon>
        <taxon>Pseudomonadati</taxon>
        <taxon>Pseudomonadota</taxon>
        <taxon>Gammaproteobacteria</taxon>
        <taxon>Alteromonadales</taxon>
        <taxon>Shewanellaceae</taxon>
        <taxon>Shewanella</taxon>
    </lineage>
</organism>
<sequence>SGLITPSLEEMRLVAAEMKRQGLELPLMIGGATTSPVHTALKIEPEYDQGVFWVKDASRAVGVARQLINQEKRQSLQAKTARDYQALRD</sequence>
<evidence type="ECO:0000256" key="2">
    <source>
        <dbReference type="ARBA" id="ARBA00023285"/>
    </source>
</evidence>
<dbReference type="PANTHER" id="PTHR45833">
    <property type="entry name" value="METHIONINE SYNTHASE"/>
    <property type="match status" value="1"/>
</dbReference>
<dbReference type="Gene3D" id="3.40.50.280">
    <property type="entry name" value="Cobalamin-binding domain"/>
    <property type="match status" value="1"/>
</dbReference>
<evidence type="ECO:0000313" key="4">
    <source>
        <dbReference type="EMBL" id="MCS4558863.1"/>
    </source>
</evidence>
<accession>A0ABT2FRJ9</accession>
<dbReference type="SUPFAM" id="SSF52242">
    <property type="entry name" value="Cobalamin (vitamin B12)-binding domain"/>
    <property type="match status" value="1"/>
</dbReference>
<dbReference type="PROSITE" id="PS51332">
    <property type="entry name" value="B12_BINDING"/>
    <property type="match status" value="1"/>
</dbReference>
<keyword evidence="1" id="KW-0479">Metal-binding</keyword>